<evidence type="ECO:0000313" key="4">
    <source>
        <dbReference type="EMBL" id="OAJ58222.1"/>
    </source>
</evidence>
<dbReference type="Pfam" id="PF03795">
    <property type="entry name" value="YCII"/>
    <property type="match status" value="1"/>
</dbReference>
<name>A0A1A9N5Z5_9BURK</name>
<feature type="domain" description="YCII-related" evidence="2">
    <location>
        <begin position="1"/>
        <end position="113"/>
    </location>
</feature>
<organism evidence="3 6">
    <name type="scientific">Paraburkholderia ginsengiterrae</name>
    <dbReference type="NCBI Taxonomy" id="1462993"/>
    <lineage>
        <taxon>Bacteria</taxon>
        <taxon>Pseudomonadati</taxon>
        <taxon>Pseudomonadota</taxon>
        <taxon>Betaproteobacteria</taxon>
        <taxon>Burkholderiales</taxon>
        <taxon>Burkholderiaceae</taxon>
        <taxon>Paraburkholderia</taxon>
    </lineage>
</organism>
<protein>
    <recommendedName>
        <fullName evidence="2">YCII-related domain-containing protein</fullName>
    </recommendedName>
</protein>
<proteinExistence type="inferred from homology"/>
<evidence type="ECO:0000259" key="2">
    <source>
        <dbReference type="Pfam" id="PF03795"/>
    </source>
</evidence>
<dbReference type="SUPFAM" id="SSF54909">
    <property type="entry name" value="Dimeric alpha+beta barrel"/>
    <property type="match status" value="1"/>
</dbReference>
<dbReference type="InterPro" id="IPR011008">
    <property type="entry name" value="Dimeric_a/b-barrel"/>
</dbReference>
<evidence type="ECO:0000313" key="3">
    <source>
        <dbReference type="EMBL" id="OAJ57486.1"/>
    </source>
</evidence>
<dbReference type="RefSeq" id="WP_064268628.1">
    <property type="nucleotide sequence ID" value="NZ_LXJZ01000176.1"/>
</dbReference>
<dbReference type="PANTHER" id="PTHR35174:SF3">
    <property type="entry name" value="BLL7171 PROTEIN"/>
    <property type="match status" value="1"/>
</dbReference>
<dbReference type="Proteomes" id="UP000078116">
    <property type="component" value="Unassembled WGS sequence"/>
</dbReference>
<keyword evidence="5" id="KW-1185">Reference proteome</keyword>
<reference evidence="5 6" key="1">
    <citation type="submission" date="2016-04" db="EMBL/GenBank/DDBJ databases">
        <title>Reclassification of Paraburkholderia panaciterrae (Farh et al. 2015) Dobritsa &amp; Samadpour 2016 as a later homotypic synonym of Paraburkholderia ginsengiterrae (Farh et al. 2015) Dobritsa &amp; Samadpour 2016.</title>
        <authorList>
            <person name="Dobritsa A.P."/>
            <person name="Kutumbaka K."/>
            <person name="Samadpour M."/>
        </authorList>
    </citation>
    <scope>NUCLEOTIDE SEQUENCE [LARGE SCALE GENOMIC DNA]</scope>
    <source>
        <strain evidence="3 6">DCY85</strain>
        <strain evidence="4 5">DCY85-1</strain>
    </source>
</reference>
<gene>
    <name evidence="4" type="ORF">A6V36_04635</name>
    <name evidence="3" type="ORF">A6V37_04510</name>
</gene>
<comment type="caution">
    <text evidence="3">The sequence shown here is derived from an EMBL/GenBank/DDBJ whole genome shotgun (WGS) entry which is preliminary data.</text>
</comment>
<dbReference type="PANTHER" id="PTHR35174">
    <property type="entry name" value="BLL7171 PROTEIN-RELATED"/>
    <property type="match status" value="1"/>
</dbReference>
<dbReference type="Proteomes" id="UP000077961">
    <property type="component" value="Unassembled WGS sequence"/>
</dbReference>
<evidence type="ECO:0000256" key="1">
    <source>
        <dbReference type="ARBA" id="ARBA00007689"/>
    </source>
</evidence>
<comment type="similarity">
    <text evidence="1">Belongs to the YciI family.</text>
</comment>
<dbReference type="EMBL" id="LXJZ01000176">
    <property type="protein sequence ID" value="OAJ58222.1"/>
    <property type="molecule type" value="Genomic_DNA"/>
</dbReference>
<sequence>MQYLLMIYSEENGWSKMTDSERQQGVAAYHAYTESLNKAQVLVGANRLQPTSTATTVRLVDGKPQVLDGPYSDSKEQLAGYYLIDAPNLDSAIAWASRCPGAGHGIMEVRPVWTAPYEAPSVK</sequence>
<dbReference type="AlphaFoldDB" id="A0A1A9N5Z5"/>
<dbReference type="OrthoDB" id="9807535at2"/>
<accession>A0A1A9N5Z5</accession>
<evidence type="ECO:0000313" key="6">
    <source>
        <dbReference type="Proteomes" id="UP000078116"/>
    </source>
</evidence>
<dbReference type="Gene3D" id="3.30.70.1060">
    <property type="entry name" value="Dimeric alpha+beta barrel"/>
    <property type="match status" value="1"/>
</dbReference>
<dbReference type="InterPro" id="IPR005545">
    <property type="entry name" value="YCII"/>
</dbReference>
<dbReference type="STRING" id="1462993.A6V36_04635"/>
<dbReference type="EMBL" id="LXKA01000327">
    <property type="protein sequence ID" value="OAJ57486.1"/>
    <property type="molecule type" value="Genomic_DNA"/>
</dbReference>
<evidence type="ECO:0000313" key="5">
    <source>
        <dbReference type="Proteomes" id="UP000077961"/>
    </source>
</evidence>